<evidence type="ECO:0000256" key="1">
    <source>
        <dbReference type="ARBA" id="ARBA00022729"/>
    </source>
</evidence>
<dbReference type="SUPFAM" id="SSF53850">
    <property type="entry name" value="Periplasmic binding protein-like II"/>
    <property type="match status" value="1"/>
</dbReference>
<reference evidence="2 3" key="1">
    <citation type="submission" date="2018-03" db="EMBL/GenBank/DDBJ databases">
        <title>Whole genome sequencing of Histamine producing bacteria.</title>
        <authorList>
            <person name="Butler K."/>
        </authorList>
    </citation>
    <scope>NUCLEOTIDE SEQUENCE [LARGE SCALE GENOMIC DNA]</scope>
    <source>
        <strain evidence="2 3">Res.4.1</strain>
    </source>
</reference>
<evidence type="ECO:0000313" key="3">
    <source>
        <dbReference type="Proteomes" id="UP000240530"/>
    </source>
</evidence>
<dbReference type="PANTHER" id="PTHR30006">
    <property type="entry name" value="THIAMINE-BINDING PERIPLASMIC PROTEIN-RELATED"/>
    <property type="match status" value="1"/>
</dbReference>
<evidence type="ECO:0000313" key="2">
    <source>
        <dbReference type="EMBL" id="PSV09858.1"/>
    </source>
</evidence>
<protein>
    <submittedName>
        <fullName evidence="2">Phosphate starvation-inducible protein PsiE</fullName>
    </submittedName>
</protein>
<keyword evidence="1" id="KW-0732">Signal</keyword>
<dbReference type="Proteomes" id="UP000240530">
    <property type="component" value="Unassembled WGS sequence"/>
</dbReference>
<dbReference type="Gene3D" id="3.40.190.10">
    <property type="entry name" value="Periplasmic binding protein-like II"/>
    <property type="match status" value="2"/>
</dbReference>
<accession>A0A2T3KTE3</accession>
<dbReference type="PANTHER" id="PTHR30006:SF25">
    <property type="entry name" value="PHOSPHOGLYCERATE TRANSPORT REGULATORY PROTEIN PGTC"/>
    <property type="match status" value="1"/>
</dbReference>
<comment type="caution">
    <text evidence="2">The sequence shown here is derived from an EMBL/GenBank/DDBJ whole genome shotgun (WGS) entry which is preliminary data.</text>
</comment>
<dbReference type="Pfam" id="PF13343">
    <property type="entry name" value="SBP_bac_6"/>
    <property type="match status" value="1"/>
</dbReference>
<proteinExistence type="predicted"/>
<name>A0A2T3KTE3_PHOLD</name>
<dbReference type="GO" id="GO:0030288">
    <property type="term" value="C:outer membrane-bounded periplasmic space"/>
    <property type="evidence" value="ECO:0007669"/>
    <property type="project" value="TreeGrafter"/>
</dbReference>
<dbReference type="EMBL" id="PYNS01000015">
    <property type="protein sequence ID" value="PSV09858.1"/>
    <property type="molecule type" value="Genomic_DNA"/>
</dbReference>
<dbReference type="AlphaFoldDB" id="A0A2T3KTE3"/>
<organism evidence="2 3">
    <name type="scientific">Photobacterium leiognathi subsp. mandapamensis</name>
    <name type="common">Photobacterium mandapamensis</name>
    <dbReference type="NCBI Taxonomy" id="48408"/>
    <lineage>
        <taxon>Bacteria</taxon>
        <taxon>Pseudomonadati</taxon>
        <taxon>Pseudomonadota</taxon>
        <taxon>Gammaproteobacteria</taxon>
        <taxon>Vibrionales</taxon>
        <taxon>Vibrionaceae</taxon>
        <taxon>Photobacterium</taxon>
    </lineage>
</organism>
<dbReference type="RefSeq" id="WP_107185389.1">
    <property type="nucleotide sequence ID" value="NZ_JAWQGC010000008.1"/>
</dbReference>
<sequence>MLHIFILLLLLVATPVIAQPTQNLVILTTFSETGLRPILEAFKEKHPQSEVQVIQRREASGLRLLSQKKHDIDIIISSSPTFFQPLIKTQKLLPFGKAKARQNQQQLSEDIISFGHTGFGLLWNQHYLAKNNLPIPTNWSDLAQPDYFHHISISSPYRSNTTHLMIESILQEYGWEKGWRLLYQMGGNLASVETNAFALSEAISRGLIGVGPVIDSYARHYKEQFSYIDFRYQPQSPLLPNYVAIVKNNYQSRFAEDFVNLLLAQECDNQTATYEHLIHPKQIKHDDFIEKTFNRKSLDYHVIQQRSGLVKHLFEQTISNQLPKLNQAWQLLHSIEKASLKLTEKQQQDFTLAKQLASTSPVNIDDMQDKVYHELSLFRDNPQVHNYRQQWRIKMAMQLEQAIALSQTIINGNPALQ</sequence>
<gene>
    <name evidence="2" type="ORF">C0W93_13290</name>
</gene>